<dbReference type="Proteomes" id="UP000009235">
    <property type="component" value="Chromosome"/>
</dbReference>
<keyword evidence="4" id="KW-1185">Reference proteome</keyword>
<evidence type="ECO:0000256" key="1">
    <source>
        <dbReference type="ARBA" id="ARBA00005254"/>
    </source>
</evidence>
<feature type="domain" description="MaoC-like" evidence="2">
    <location>
        <begin position="79"/>
        <end position="186"/>
    </location>
</feature>
<dbReference type="HOGENOM" id="CLU_108911_0_0_11"/>
<dbReference type="STRING" id="443218.AS9A_2956"/>
<dbReference type="Pfam" id="PF01575">
    <property type="entry name" value="MaoC_dehydratas"/>
    <property type="match status" value="1"/>
</dbReference>
<name>F6EKS3_HOYSD</name>
<dbReference type="EMBL" id="CP002786">
    <property type="protein sequence ID" value="AEF41403.1"/>
    <property type="molecule type" value="Genomic_DNA"/>
</dbReference>
<evidence type="ECO:0000259" key="2">
    <source>
        <dbReference type="Pfam" id="PF01575"/>
    </source>
</evidence>
<comment type="similarity">
    <text evidence="1">Belongs to the enoyl-CoA hydratase/isomerase family.</text>
</comment>
<dbReference type="eggNOG" id="COG2030">
    <property type="taxonomic scope" value="Bacteria"/>
</dbReference>
<dbReference type="SUPFAM" id="SSF54637">
    <property type="entry name" value="Thioesterase/thiol ester dehydrase-isomerase"/>
    <property type="match status" value="1"/>
</dbReference>
<reference evidence="3 4" key="1">
    <citation type="journal article" date="2011" name="J. Bacteriol.">
        <title>Complete genome sequence of Amycolicicoccus subflavus DQS3-9A1T, an actinomycete isolated from crude oil-polluted soil.</title>
        <authorList>
            <person name="Cai M."/>
            <person name="Chen W.M."/>
            <person name="Nie Y."/>
            <person name="Chi C.Q."/>
            <person name="Wang Y.N."/>
            <person name="Tang Y.Q."/>
            <person name="Li G.Y."/>
            <person name="Wu X.L."/>
        </authorList>
    </citation>
    <scope>NUCLEOTIDE SEQUENCE [LARGE SCALE GENOMIC DNA]</scope>
    <source>
        <strain evidence="4">DSM 45089 / DQS3-9A1</strain>
    </source>
</reference>
<dbReference type="InterPro" id="IPR002539">
    <property type="entry name" value="MaoC-like_dom"/>
</dbReference>
<dbReference type="PANTHER" id="PTHR42993">
    <property type="entry name" value="MAOC-LIKE DEHYDRATASE DOMAIN-CONTAINING PROTEIN"/>
    <property type="match status" value="1"/>
</dbReference>
<dbReference type="InterPro" id="IPR029069">
    <property type="entry name" value="HotDog_dom_sf"/>
</dbReference>
<gene>
    <name evidence="3" type="ordered locus">AS9A_2956</name>
</gene>
<evidence type="ECO:0000313" key="4">
    <source>
        <dbReference type="Proteomes" id="UP000009235"/>
    </source>
</evidence>
<dbReference type="CDD" id="cd03450">
    <property type="entry name" value="NodN"/>
    <property type="match status" value="1"/>
</dbReference>
<dbReference type="KEGG" id="asd:AS9A_2956"/>
<organism evidence="3 4">
    <name type="scientific">Hoyosella subflava (strain DSM 45089 / JCM 17490 / NBRC 109087 / DQS3-9A1)</name>
    <name type="common">Amycolicicoccus subflavus</name>
    <dbReference type="NCBI Taxonomy" id="443218"/>
    <lineage>
        <taxon>Bacteria</taxon>
        <taxon>Bacillati</taxon>
        <taxon>Actinomycetota</taxon>
        <taxon>Actinomycetes</taxon>
        <taxon>Mycobacteriales</taxon>
        <taxon>Hoyosellaceae</taxon>
        <taxon>Hoyosella</taxon>
    </lineage>
</organism>
<accession>F6EKS3</accession>
<proteinExistence type="inferred from homology"/>
<dbReference type="PANTHER" id="PTHR42993:SF1">
    <property type="entry name" value="MAOC-LIKE DEHYDRATASE DOMAIN-CONTAINING PROTEIN"/>
    <property type="match status" value="1"/>
</dbReference>
<protein>
    <submittedName>
        <fullName evidence="3">Enoyl-CoA hydratase</fullName>
    </submittedName>
</protein>
<evidence type="ECO:0000313" key="3">
    <source>
        <dbReference type="EMBL" id="AEF41403.1"/>
    </source>
</evidence>
<dbReference type="Gene3D" id="3.10.129.10">
    <property type="entry name" value="Hotdog Thioesterase"/>
    <property type="match status" value="1"/>
</dbReference>
<sequence length="218" mass="23229">MVVVSVGVSRAADAQWARIGNLSSTSNYSAAKAGLQGFTRSVVANSSRTHRGAGRCRRWSHQLKSGVTMKVFNGVAELEAAVGTHLGYSDWHTITQEQINLFADATGDHQWIHVDAERAAQGPFGSTIAHGYLTLSLIPKLVWQVYTVEGVKMGINYGANKVRFPSSVPVNSRVRAGVELLGLTKTSIGVQVSARVTIEISGADKPACVAETLSVVVP</sequence>
<dbReference type="InterPro" id="IPR039375">
    <property type="entry name" value="NodN-like"/>
</dbReference>
<dbReference type="AlphaFoldDB" id="F6EKS3"/>